<keyword evidence="2" id="KW-1185">Reference proteome</keyword>
<reference evidence="2" key="1">
    <citation type="journal article" date="2019" name="Int. J. Syst. Evol. Microbiol.">
        <title>The Global Catalogue of Microorganisms (GCM) 10K type strain sequencing project: providing services to taxonomists for standard genome sequencing and annotation.</title>
        <authorList>
            <consortium name="The Broad Institute Genomics Platform"/>
            <consortium name="The Broad Institute Genome Sequencing Center for Infectious Disease"/>
            <person name="Wu L."/>
            <person name="Ma J."/>
        </authorList>
    </citation>
    <scope>NUCLEOTIDE SEQUENCE [LARGE SCALE GENOMIC DNA]</scope>
    <source>
        <strain evidence="2">JCM 17939</strain>
    </source>
</reference>
<proteinExistence type="predicted"/>
<organism evidence="1 2">
    <name type="scientific">Actinoallomurus vinaceus</name>
    <dbReference type="NCBI Taxonomy" id="1080074"/>
    <lineage>
        <taxon>Bacteria</taxon>
        <taxon>Bacillati</taxon>
        <taxon>Actinomycetota</taxon>
        <taxon>Actinomycetes</taxon>
        <taxon>Streptosporangiales</taxon>
        <taxon>Thermomonosporaceae</taxon>
        <taxon>Actinoallomurus</taxon>
    </lineage>
</organism>
<gene>
    <name evidence="1" type="ORF">GCM10023196_107830</name>
</gene>
<dbReference type="EMBL" id="BAABHK010000044">
    <property type="protein sequence ID" value="GAA4640867.1"/>
    <property type="molecule type" value="Genomic_DNA"/>
</dbReference>
<accession>A0ABP8UX90</accession>
<protein>
    <submittedName>
        <fullName evidence="1">Uncharacterized protein</fullName>
    </submittedName>
</protein>
<sequence>MQMTDVGGQAALRARAPLLAIRLFLRGGAGRAERMSADAATGTFLNDDAGGVREPLTT</sequence>
<evidence type="ECO:0000313" key="2">
    <source>
        <dbReference type="Proteomes" id="UP001501442"/>
    </source>
</evidence>
<evidence type="ECO:0000313" key="1">
    <source>
        <dbReference type="EMBL" id="GAA4640867.1"/>
    </source>
</evidence>
<dbReference type="Proteomes" id="UP001501442">
    <property type="component" value="Unassembled WGS sequence"/>
</dbReference>
<comment type="caution">
    <text evidence="1">The sequence shown here is derived from an EMBL/GenBank/DDBJ whole genome shotgun (WGS) entry which is preliminary data.</text>
</comment>
<name>A0ABP8UX90_9ACTN</name>